<organism evidence="3 4">
    <name type="scientific">Aureobasidium pullulans</name>
    <name type="common">Black yeast</name>
    <name type="synonym">Pullularia pullulans</name>
    <dbReference type="NCBI Taxonomy" id="5580"/>
    <lineage>
        <taxon>Eukaryota</taxon>
        <taxon>Fungi</taxon>
        <taxon>Dikarya</taxon>
        <taxon>Ascomycota</taxon>
        <taxon>Pezizomycotina</taxon>
        <taxon>Dothideomycetes</taxon>
        <taxon>Dothideomycetidae</taxon>
        <taxon>Dothideales</taxon>
        <taxon>Saccotheciaceae</taxon>
        <taxon>Aureobasidium</taxon>
    </lineage>
</organism>
<keyword evidence="4" id="KW-1185">Reference proteome</keyword>
<evidence type="ECO:0000313" key="3">
    <source>
        <dbReference type="EMBL" id="KAK6006339.1"/>
    </source>
</evidence>
<name>A0ABR0TPZ0_AURPU</name>
<accession>A0ABR0TPZ0</accession>
<gene>
    <name evidence="3" type="ORF">QM012_006749</name>
</gene>
<keyword evidence="2" id="KW-0812">Transmembrane</keyword>
<protein>
    <submittedName>
        <fullName evidence="3">Uncharacterized protein</fullName>
    </submittedName>
</protein>
<feature type="compositionally biased region" description="Acidic residues" evidence="1">
    <location>
        <begin position="110"/>
        <end position="131"/>
    </location>
</feature>
<keyword evidence="2" id="KW-0472">Membrane</keyword>
<sequence>MTGEEHQGHDEEDMVETKLDADQQVGGRDDGLNRREEESVGSSAGSKPVDNAVTNDSISRADGIEGRVRETGLRTVRSLVNGGLALFALGALSPVGLLLRHLDDMKTGEVQDEQEEEQEESKESDSGGETD</sequence>
<evidence type="ECO:0000256" key="1">
    <source>
        <dbReference type="SAM" id="MobiDB-lite"/>
    </source>
</evidence>
<feature type="compositionally biased region" description="Basic and acidic residues" evidence="1">
    <location>
        <begin position="1"/>
        <end position="38"/>
    </location>
</feature>
<keyword evidence="2" id="KW-1133">Transmembrane helix</keyword>
<reference evidence="3 4" key="1">
    <citation type="submission" date="2023-11" db="EMBL/GenBank/DDBJ databases">
        <title>Draft genome sequence and annotation of the polyextremotolerant black yeast-like fungus Aureobasidium pullulans NRRL 62042.</title>
        <authorList>
            <person name="Dielentheis-Frenken M.R.E."/>
            <person name="Wibberg D."/>
            <person name="Blank L.M."/>
            <person name="Tiso T."/>
        </authorList>
    </citation>
    <scope>NUCLEOTIDE SEQUENCE [LARGE SCALE GENOMIC DNA]</scope>
    <source>
        <strain evidence="3 4">NRRL 62042</strain>
    </source>
</reference>
<dbReference type="EMBL" id="JASGXD010000004">
    <property type="protein sequence ID" value="KAK6006339.1"/>
    <property type="molecule type" value="Genomic_DNA"/>
</dbReference>
<feature type="region of interest" description="Disordered" evidence="1">
    <location>
        <begin position="106"/>
        <end position="131"/>
    </location>
</feature>
<evidence type="ECO:0000313" key="4">
    <source>
        <dbReference type="Proteomes" id="UP001341245"/>
    </source>
</evidence>
<proteinExistence type="predicted"/>
<feature type="region of interest" description="Disordered" evidence="1">
    <location>
        <begin position="1"/>
        <end position="58"/>
    </location>
</feature>
<comment type="caution">
    <text evidence="3">The sequence shown here is derived from an EMBL/GenBank/DDBJ whole genome shotgun (WGS) entry which is preliminary data.</text>
</comment>
<evidence type="ECO:0000256" key="2">
    <source>
        <dbReference type="SAM" id="Phobius"/>
    </source>
</evidence>
<dbReference type="Proteomes" id="UP001341245">
    <property type="component" value="Unassembled WGS sequence"/>
</dbReference>
<feature type="transmembrane region" description="Helical" evidence="2">
    <location>
        <begin position="79"/>
        <end position="99"/>
    </location>
</feature>